<name>A0A835KWU4_SPOEX</name>
<evidence type="ECO:0000256" key="4">
    <source>
        <dbReference type="ARBA" id="ARBA00023163"/>
    </source>
</evidence>
<evidence type="ECO:0000256" key="1">
    <source>
        <dbReference type="ARBA" id="ARBA00011764"/>
    </source>
</evidence>
<evidence type="ECO:0000256" key="6">
    <source>
        <dbReference type="SAM" id="Coils"/>
    </source>
</evidence>
<accession>A0A835KWU4</accession>
<feature type="domain" description="Myb/SANT-like DNA-binding" evidence="7">
    <location>
        <begin position="9"/>
        <end position="65"/>
    </location>
</feature>
<dbReference type="AlphaFoldDB" id="A0A835KWU4"/>
<reference evidence="8" key="1">
    <citation type="submission" date="2020-08" db="EMBL/GenBank/DDBJ databases">
        <title>Spodoptera exigua strain:BAW_Kor-Di-RS1 Genome sequencing and assembly.</title>
        <authorList>
            <person name="Kim J."/>
            <person name="Nam H.Y."/>
            <person name="Kwon M."/>
            <person name="Choi J.H."/>
            <person name="Cho S.R."/>
            <person name="Kim G.-H."/>
        </authorList>
    </citation>
    <scope>NUCLEOTIDE SEQUENCE</scope>
    <source>
        <strain evidence="8">BAW_Kor-Di-RS1</strain>
        <tissue evidence="8">Whole-body</tissue>
    </source>
</reference>
<dbReference type="InterPro" id="IPR028002">
    <property type="entry name" value="Myb_DNA-bind_5"/>
</dbReference>
<dbReference type="Pfam" id="PF13873">
    <property type="entry name" value="Myb_DNA-bind_5"/>
    <property type="match status" value="1"/>
</dbReference>
<comment type="function">
    <text evidence="5">Involved in transvection phenomena (= synapsis-dependent gene expression), where the synaptic pairing of chromosomes carrying genes with which zeste interacts influences the expression of these genes. Zeste binds to DNA and stimulates transcription from a nearby promoter.</text>
</comment>
<keyword evidence="6" id="KW-0175">Coiled coil</keyword>
<comment type="caution">
    <text evidence="8">The sequence shown here is derived from an EMBL/GenBank/DDBJ whole genome shotgun (WGS) entry which is preliminary data.</text>
</comment>
<evidence type="ECO:0000256" key="3">
    <source>
        <dbReference type="ARBA" id="ARBA00023015"/>
    </source>
</evidence>
<keyword evidence="3" id="KW-0805">Transcription regulation</keyword>
<evidence type="ECO:0000259" key="7">
    <source>
        <dbReference type="Pfam" id="PF13873"/>
    </source>
</evidence>
<comment type="subunit">
    <text evidence="1">Self-associates forming complexes of several hundred monomers.</text>
</comment>
<sequence length="230" mass="25870">AYHLSLEAEDTILNKKTDGSTNEAKNSAWISITNSINSTSTTQRNKESLMKMWEKLKSDSKKYYAQLKNNTTQTGGGPLIFKIDPVLEQVCGILGRGYTGILGVSDCDTETMQETEKVRLKVFCTQDEFWQPAVEINTQTIGEPKNLEVQEEMPDKTQLQINEFIVHGNLAEEPKAGLLREELEFKRKLNELQLEAAAREVEIKNAVLEQVKDGAFSLSNLFGVQNIKKV</sequence>
<evidence type="ECO:0000313" key="9">
    <source>
        <dbReference type="Proteomes" id="UP000648187"/>
    </source>
</evidence>
<keyword evidence="4" id="KW-0804">Transcription</keyword>
<dbReference type="Proteomes" id="UP000648187">
    <property type="component" value="Unassembled WGS sequence"/>
</dbReference>
<evidence type="ECO:0000256" key="2">
    <source>
        <dbReference type="ARBA" id="ARBA00016807"/>
    </source>
</evidence>
<feature type="non-terminal residue" evidence="8">
    <location>
        <position position="230"/>
    </location>
</feature>
<evidence type="ECO:0000256" key="5">
    <source>
        <dbReference type="ARBA" id="ARBA00025466"/>
    </source>
</evidence>
<evidence type="ECO:0000313" key="8">
    <source>
        <dbReference type="EMBL" id="KAF9405815.1"/>
    </source>
</evidence>
<protein>
    <recommendedName>
        <fullName evidence="2">Regulatory protein zeste</fullName>
    </recommendedName>
</protein>
<keyword evidence="9" id="KW-1185">Reference proteome</keyword>
<feature type="coiled-coil region" evidence="6">
    <location>
        <begin position="175"/>
        <end position="209"/>
    </location>
</feature>
<gene>
    <name evidence="8" type="ORF">HW555_013597</name>
</gene>
<dbReference type="EMBL" id="JACKWZ010000676">
    <property type="protein sequence ID" value="KAF9405815.1"/>
    <property type="molecule type" value="Genomic_DNA"/>
</dbReference>
<organism evidence="8 9">
    <name type="scientific">Spodoptera exigua</name>
    <name type="common">Beet armyworm</name>
    <name type="synonym">Noctua fulgens</name>
    <dbReference type="NCBI Taxonomy" id="7107"/>
    <lineage>
        <taxon>Eukaryota</taxon>
        <taxon>Metazoa</taxon>
        <taxon>Ecdysozoa</taxon>
        <taxon>Arthropoda</taxon>
        <taxon>Hexapoda</taxon>
        <taxon>Insecta</taxon>
        <taxon>Pterygota</taxon>
        <taxon>Neoptera</taxon>
        <taxon>Endopterygota</taxon>
        <taxon>Lepidoptera</taxon>
        <taxon>Glossata</taxon>
        <taxon>Ditrysia</taxon>
        <taxon>Noctuoidea</taxon>
        <taxon>Noctuidae</taxon>
        <taxon>Amphipyrinae</taxon>
        <taxon>Spodoptera</taxon>
    </lineage>
</organism>
<dbReference type="PANTHER" id="PTHR21411:SF0">
    <property type="entry name" value="REGULATORY PROTEIN ZESTE"/>
    <property type="match status" value="1"/>
</dbReference>
<proteinExistence type="predicted"/>
<dbReference type="PANTHER" id="PTHR21411">
    <property type="entry name" value="APONTIC"/>
    <property type="match status" value="1"/>
</dbReference>